<dbReference type="OrthoDB" id="9806887at2"/>
<feature type="domain" description="Glycosyltransferase subfamily 4-like N-terminal" evidence="5">
    <location>
        <begin position="16"/>
        <end position="183"/>
    </location>
</feature>
<gene>
    <name evidence="6" type="ORF">FA014_10015</name>
</gene>
<evidence type="ECO:0000313" key="7">
    <source>
        <dbReference type="Proteomes" id="UP000308121"/>
    </source>
</evidence>
<dbReference type="Pfam" id="PF00534">
    <property type="entry name" value="Glycos_transf_1"/>
    <property type="match status" value="1"/>
</dbReference>
<dbReference type="Gene3D" id="3.40.50.2000">
    <property type="entry name" value="Glycogen Phosphorylase B"/>
    <property type="match status" value="2"/>
</dbReference>
<accession>A0A7Z8JZP4</accession>
<proteinExistence type="predicted"/>
<feature type="domain" description="Glycosyl transferase family 1" evidence="4">
    <location>
        <begin position="204"/>
        <end position="351"/>
    </location>
</feature>
<evidence type="ECO:0000256" key="2">
    <source>
        <dbReference type="ARBA" id="ARBA00022676"/>
    </source>
</evidence>
<dbReference type="InterPro" id="IPR028098">
    <property type="entry name" value="Glyco_trans_4-like_N"/>
</dbReference>
<dbReference type="PANTHER" id="PTHR45947">
    <property type="entry name" value="SULFOQUINOVOSYL TRANSFERASE SQD2"/>
    <property type="match status" value="1"/>
</dbReference>
<dbReference type="PANTHER" id="PTHR45947:SF3">
    <property type="entry name" value="SULFOQUINOVOSYL TRANSFERASE SQD2"/>
    <property type="match status" value="1"/>
</dbReference>
<keyword evidence="2" id="KW-0328">Glycosyltransferase</keyword>
<evidence type="ECO:0000259" key="5">
    <source>
        <dbReference type="Pfam" id="PF13579"/>
    </source>
</evidence>
<dbReference type="SUPFAM" id="SSF53756">
    <property type="entry name" value="UDP-Glycosyltransferase/glycogen phosphorylase"/>
    <property type="match status" value="1"/>
</dbReference>
<evidence type="ECO:0000256" key="3">
    <source>
        <dbReference type="ARBA" id="ARBA00022679"/>
    </source>
</evidence>
<evidence type="ECO:0000256" key="1">
    <source>
        <dbReference type="ARBA" id="ARBA00021292"/>
    </source>
</evidence>
<dbReference type="EMBL" id="SZYE01000068">
    <property type="protein sequence ID" value="TKR23669.1"/>
    <property type="molecule type" value="Genomic_DNA"/>
</dbReference>
<dbReference type="GO" id="GO:1901137">
    <property type="term" value="P:carbohydrate derivative biosynthetic process"/>
    <property type="evidence" value="ECO:0007669"/>
    <property type="project" value="UniProtKB-ARBA"/>
</dbReference>
<dbReference type="Proteomes" id="UP000308121">
    <property type="component" value="Unassembled WGS sequence"/>
</dbReference>
<dbReference type="RefSeq" id="WP_154729544.1">
    <property type="nucleotide sequence ID" value="NZ_SZYE01000068.1"/>
</dbReference>
<dbReference type="InterPro" id="IPR050194">
    <property type="entry name" value="Glycosyltransferase_grp1"/>
</dbReference>
<dbReference type="GO" id="GO:0016758">
    <property type="term" value="F:hexosyltransferase activity"/>
    <property type="evidence" value="ECO:0007669"/>
    <property type="project" value="TreeGrafter"/>
</dbReference>
<dbReference type="InterPro" id="IPR001296">
    <property type="entry name" value="Glyco_trans_1"/>
</dbReference>
<protein>
    <recommendedName>
        <fullName evidence="1">D-inositol 3-phosphate glycosyltransferase</fullName>
    </recommendedName>
</protein>
<reference evidence="6 7" key="1">
    <citation type="submission" date="2019-05" db="EMBL/GenBank/DDBJ databases">
        <title>Genome sequence of Cellulomonas hominis strain CS1.</title>
        <authorList>
            <person name="Belmont J."/>
            <person name="Maclea K.S."/>
        </authorList>
    </citation>
    <scope>NUCLEOTIDE SEQUENCE [LARGE SCALE GENOMIC DNA]</scope>
    <source>
        <strain evidence="6 7">CS1</strain>
    </source>
</reference>
<dbReference type="Pfam" id="PF13579">
    <property type="entry name" value="Glyco_trans_4_4"/>
    <property type="match status" value="1"/>
</dbReference>
<dbReference type="AlphaFoldDB" id="A0A7Z8JZP4"/>
<name>A0A7Z8JZP4_9CELL</name>
<evidence type="ECO:0000259" key="4">
    <source>
        <dbReference type="Pfam" id="PF00534"/>
    </source>
</evidence>
<keyword evidence="3 6" id="KW-0808">Transferase</keyword>
<evidence type="ECO:0000313" key="6">
    <source>
        <dbReference type="EMBL" id="TKR23669.1"/>
    </source>
</evidence>
<comment type="caution">
    <text evidence="6">The sequence shown here is derived from an EMBL/GenBank/DDBJ whole genome shotgun (WGS) entry which is preliminary data.</text>
</comment>
<sequence length="383" mass="40839">MRIAVAYDCLFPLTTGGGERQYGQFADAWARAGHDVTYLTRRQWTGAPPARAGVDVVAVSGEIELYDDAGGRRPAGALRFAAGLFRHLVTHRRSYDALVVSALPVLNVLAARLALLGTRTRICSDFLEVWRPDQWLAYSGPVTGRVAATLQRVAVRISPLVSCHSRMNGRRLAAEGARRDPVVSPGLIAGTVLDAPGPRAADLPPTLLYVGRHIADKRVEAIPAALAWARERVPGLRAVVLGEGPQRAAVRREVDRLGLHDAVDLPGFVSEDELDARLREAAVLVNPSRREGYGLVVVEACAVGTPVVLVDAEDNASVELVEDGVNGYVAASTEPAVLGAAVVRAVEAAEPLRRSARAWYEAAATEKTAERAALGILAALARL</sequence>
<organism evidence="6 7">
    <name type="scientific">Cellulomonas hominis</name>
    <dbReference type="NCBI Taxonomy" id="156981"/>
    <lineage>
        <taxon>Bacteria</taxon>
        <taxon>Bacillati</taxon>
        <taxon>Actinomycetota</taxon>
        <taxon>Actinomycetes</taxon>
        <taxon>Micrococcales</taxon>
        <taxon>Cellulomonadaceae</taxon>
        <taxon>Cellulomonas</taxon>
    </lineage>
</organism>